<proteinExistence type="predicted"/>
<reference evidence="2 3" key="1">
    <citation type="submission" date="2019-03" db="EMBL/GenBank/DDBJ databases">
        <title>Genomic Encyclopedia of Type Strains, Phase IV (KMG-IV): sequencing the most valuable type-strain genomes for metagenomic binning, comparative biology and taxonomic classification.</title>
        <authorList>
            <person name="Goeker M."/>
        </authorList>
    </citation>
    <scope>NUCLEOTIDE SEQUENCE [LARGE SCALE GENOMIC DNA]</scope>
    <source>
        <strain evidence="2 3">DSM 21667</strain>
    </source>
</reference>
<evidence type="ECO:0008006" key="4">
    <source>
        <dbReference type="Google" id="ProtNLM"/>
    </source>
</evidence>
<feature type="chain" id="PRO_5021003003" description="Spore coat protein U-like protein" evidence="1">
    <location>
        <begin position="32"/>
        <end position="225"/>
    </location>
</feature>
<accession>A0A4R6Z2R9</accession>
<evidence type="ECO:0000313" key="3">
    <source>
        <dbReference type="Proteomes" id="UP000295293"/>
    </source>
</evidence>
<evidence type="ECO:0000313" key="2">
    <source>
        <dbReference type="EMBL" id="TDR45918.1"/>
    </source>
</evidence>
<keyword evidence="3" id="KW-1185">Reference proteome</keyword>
<name>A0A4R6Z2R9_9GAMM</name>
<keyword evidence="1" id="KW-0732">Signal</keyword>
<evidence type="ECO:0000256" key="1">
    <source>
        <dbReference type="SAM" id="SignalP"/>
    </source>
</evidence>
<dbReference type="Proteomes" id="UP000295293">
    <property type="component" value="Unassembled WGS sequence"/>
</dbReference>
<sequence length="225" mass="21964">MTTTLSRLARRLGFAAVAIAGVSAFPSAAFAQANVDVNITISNGITILYYYSALDINLDSTTLASLLTTGCTAGTVAGTFNCDVGAAGPVVATAAGGVVTASFAGPGGGAINTAAVPLVLSNVWSVRAVGGASANTTVQISRGADNSLVNGGSSIVINDNYGINTGATSALAGASPRIVQFPDPGLGGLVTGSVALSLNLTNATATGTYSSAPGNVNYVLTVTNT</sequence>
<dbReference type="EMBL" id="SNZH01000004">
    <property type="protein sequence ID" value="TDR45918.1"/>
    <property type="molecule type" value="Genomic_DNA"/>
</dbReference>
<organism evidence="2 3">
    <name type="scientific">Tahibacter aquaticus</name>
    <dbReference type="NCBI Taxonomy" id="520092"/>
    <lineage>
        <taxon>Bacteria</taxon>
        <taxon>Pseudomonadati</taxon>
        <taxon>Pseudomonadota</taxon>
        <taxon>Gammaproteobacteria</taxon>
        <taxon>Lysobacterales</taxon>
        <taxon>Rhodanobacteraceae</taxon>
        <taxon>Tahibacter</taxon>
    </lineage>
</organism>
<comment type="caution">
    <text evidence="2">The sequence shown here is derived from an EMBL/GenBank/DDBJ whole genome shotgun (WGS) entry which is preliminary data.</text>
</comment>
<protein>
    <recommendedName>
        <fullName evidence="4">Spore coat protein U-like protein</fullName>
    </recommendedName>
</protein>
<feature type="signal peptide" evidence="1">
    <location>
        <begin position="1"/>
        <end position="31"/>
    </location>
</feature>
<dbReference type="RefSeq" id="WP_133818274.1">
    <property type="nucleotide sequence ID" value="NZ_SNZH01000004.1"/>
</dbReference>
<gene>
    <name evidence="2" type="ORF">DFR29_104354</name>
</gene>
<dbReference type="AlphaFoldDB" id="A0A4R6Z2R9"/>